<organism evidence="2 3">
    <name type="scientific">Bythopirellula goksoeyrii</name>
    <dbReference type="NCBI Taxonomy" id="1400387"/>
    <lineage>
        <taxon>Bacteria</taxon>
        <taxon>Pseudomonadati</taxon>
        <taxon>Planctomycetota</taxon>
        <taxon>Planctomycetia</taxon>
        <taxon>Pirellulales</taxon>
        <taxon>Lacipirellulaceae</taxon>
        <taxon>Bythopirellula</taxon>
    </lineage>
</organism>
<dbReference type="Gene3D" id="3.10.180.10">
    <property type="entry name" value="2,3-Dihydroxybiphenyl 1,2-Dioxygenase, domain 1"/>
    <property type="match status" value="1"/>
</dbReference>
<dbReference type="KEGG" id="bgok:Pr1d_24840"/>
<name>A0A5B9QC63_9BACT</name>
<dbReference type="PROSITE" id="PS51819">
    <property type="entry name" value="VOC"/>
    <property type="match status" value="1"/>
</dbReference>
<accession>A0A5B9QC63</accession>
<dbReference type="Pfam" id="PF00903">
    <property type="entry name" value="Glyoxalase"/>
    <property type="match status" value="1"/>
</dbReference>
<dbReference type="InterPro" id="IPR004360">
    <property type="entry name" value="Glyas_Fos-R_dOase_dom"/>
</dbReference>
<dbReference type="OrthoDB" id="9800322at2"/>
<feature type="domain" description="VOC" evidence="1">
    <location>
        <begin position="10"/>
        <end position="129"/>
    </location>
</feature>
<dbReference type="SUPFAM" id="SSF54593">
    <property type="entry name" value="Glyoxalase/Bleomycin resistance protein/Dihydroxybiphenyl dioxygenase"/>
    <property type="match status" value="1"/>
</dbReference>
<evidence type="ECO:0000313" key="3">
    <source>
        <dbReference type="Proteomes" id="UP000323917"/>
    </source>
</evidence>
<dbReference type="EMBL" id="CP042913">
    <property type="protein sequence ID" value="QEG35190.1"/>
    <property type="molecule type" value="Genomic_DNA"/>
</dbReference>
<proteinExistence type="predicted"/>
<dbReference type="PANTHER" id="PTHR46142">
    <property type="match status" value="1"/>
</dbReference>
<evidence type="ECO:0000313" key="2">
    <source>
        <dbReference type="EMBL" id="QEG35190.1"/>
    </source>
</evidence>
<protein>
    <submittedName>
        <fullName evidence="2">Virulence protein</fullName>
    </submittedName>
</protein>
<dbReference type="Proteomes" id="UP000323917">
    <property type="component" value="Chromosome"/>
</dbReference>
<gene>
    <name evidence="2" type="ORF">Pr1d_24840</name>
</gene>
<dbReference type="PANTHER" id="PTHR46142:SF3">
    <property type="entry name" value="F18B13.24 PROTEIN"/>
    <property type="match status" value="1"/>
</dbReference>
<keyword evidence="3" id="KW-1185">Reference proteome</keyword>
<sequence length="133" mass="15065">MTANSIQLAPMDHLALLTTDPARGERFYCEVLGFHAIARPSFSFDGRWLVHEDVGVMLHLIHRADHQASSEGMNTLNPHFAISCQNIDGAIAVLEQFGIDFVEKKLPDYGYRQLFFRDPDGNLLELGEWPPRK</sequence>
<dbReference type="RefSeq" id="WP_148073732.1">
    <property type="nucleotide sequence ID" value="NZ_CP042913.1"/>
</dbReference>
<dbReference type="InterPro" id="IPR037523">
    <property type="entry name" value="VOC_core"/>
</dbReference>
<evidence type="ECO:0000259" key="1">
    <source>
        <dbReference type="PROSITE" id="PS51819"/>
    </source>
</evidence>
<reference evidence="2 3" key="1">
    <citation type="submission" date="2019-08" db="EMBL/GenBank/DDBJ databases">
        <title>Deep-cultivation of Planctomycetes and their phenomic and genomic characterization uncovers novel biology.</title>
        <authorList>
            <person name="Wiegand S."/>
            <person name="Jogler M."/>
            <person name="Boedeker C."/>
            <person name="Pinto D."/>
            <person name="Vollmers J."/>
            <person name="Rivas-Marin E."/>
            <person name="Kohn T."/>
            <person name="Peeters S.H."/>
            <person name="Heuer A."/>
            <person name="Rast P."/>
            <person name="Oberbeckmann S."/>
            <person name="Bunk B."/>
            <person name="Jeske O."/>
            <person name="Meyerdierks A."/>
            <person name="Storesund J.E."/>
            <person name="Kallscheuer N."/>
            <person name="Luecker S."/>
            <person name="Lage O.M."/>
            <person name="Pohl T."/>
            <person name="Merkel B.J."/>
            <person name="Hornburger P."/>
            <person name="Mueller R.-W."/>
            <person name="Bruemmer F."/>
            <person name="Labrenz M."/>
            <person name="Spormann A.M."/>
            <person name="Op den Camp H."/>
            <person name="Overmann J."/>
            <person name="Amann R."/>
            <person name="Jetten M.S.M."/>
            <person name="Mascher T."/>
            <person name="Medema M.H."/>
            <person name="Devos D.P."/>
            <person name="Kaster A.-K."/>
            <person name="Ovreas L."/>
            <person name="Rohde M."/>
            <person name="Galperin M.Y."/>
            <person name="Jogler C."/>
        </authorList>
    </citation>
    <scope>NUCLEOTIDE SEQUENCE [LARGE SCALE GENOMIC DNA]</scope>
    <source>
        <strain evidence="2 3">Pr1d</strain>
    </source>
</reference>
<dbReference type="InterPro" id="IPR029068">
    <property type="entry name" value="Glyas_Bleomycin-R_OHBP_Dase"/>
</dbReference>
<dbReference type="AlphaFoldDB" id="A0A5B9QC63"/>